<protein>
    <submittedName>
        <fullName evidence="2">Uncharacterized protein</fullName>
    </submittedName>
</protein>
<feature type="region of interest" description="Disordered" evidence="1">
    <location>
        <begin position="270"/>
        <end position="316"/>
    </location>
</feature>
<feature type="region of interest" description="Disordered" evidence="1">
    <location>
        <begin position="55"/>
        <end position="133"/>
    </location>
</feature>
<feature type="region of interest" description="Disordered" evidence="1">
    <location>
        <begin position="232"/>
        <end position="255"/>
    </location>
</feature>
<evidence type="ECO:0000313" key="3">
    <source>
        <dbReference type="Proteomes" id="UP001278766"/>
    </source>
</evidence>
<evidence type="ECO:0000313" key="2">
    <source>
        <dbReference type="EMBL" id="KAK3290518.1"/>
    </source>
</evidence>
<feature type="compositionally biased region" description="Polar residues" evidence="1">
    <location>
        <begin position="122"/>
        <end position="133"/>
    </location>
</feature>
<name>A0AAE0H5X6_9PEZI</name>
<reference evidence="2" key="2">
    <citation type="submission" date="2023-06" db="EMBL/GenBank/DDBJ databases">
        <authorList>
            <consortium name="Lawrence Berkeley National Laboratory"/>
            <person name="Haridas S."/>
            <person name="Hensen N."/>
            <person name="Bonometti L."/>
            <person name="Westerberg I."/>
            <person name="Brannstrom I.O."/>
            <person name="Guillou S."/>
            <person name="Cros-Aarteil S."/>
            <person name="Calhoun S."/>
            <person name="Kuo A."/>
            <person name="Mondo S."/>
            <person name="Pangilinan J."/>
            <person name="Riley R."/>
            <person name="Labutti K."/>
            <person name="Andreopoulos B."/>
            <person name="Lipzen A."/>
            <person name="Chen C."/>
            <person name="Yanf M."/>
            <person name="Daum C."/>
            <person name="Ng V."/>
            <person name="Clum A."/>
            <person name="Steindorff A."/>
            <person name="Ohm R."/>
            <person name="Martin F."/>
            <person name="Silar P."/>
            <person name="Natvig D."/>
            <person name="Lalanne C."/>
            <person name="Gautier V."/>
            <person name="Ament-Velasquez S.L."/>
            <person name="Kruys A."/>
            <person name="Hutchinson M.I."/>
            <person name="Powell A.J."/>
            <person name="Barry K."/>
            <person name="Miller A.N."/>
            <person name="Grigoriev I.V."/>
            <person name="Debuchy R."/>
            <person name="Gladieux P."/>
            <person name="Thoren M.H."/>
            <person name="Johannesson H."/>
        </authorList>
    </citation>
    <scope>NUCLEOTIDE SEQUENCE</scope>
    <source>
        <strain evidence="2">CBS 168.71</strain>
    </source>
</reference>
<keyword evidence="3" id="KW-1185">Reference proteome</keyword>
<comment type="caution">
    <text evidence="2">The sequence shown here is derived from an EMBL/GenBank/DDBJ whole genome shotgun (WGS) entry which is preliminary data.</text>
</comment>
<feature type="compositionally biased region" description="Basic and acidic residues" evidence="1">
    <location>
        <begin position="55"/>
        <end position="64"/>
    </location>
</feature>
<dbReference type="AlphaFoldDB" id="A0AAE0H5X6"/>
<proteinExistence type="predicted"/>
<dbReference type="EMBL" id="JAUEPN010000013">
    <property type="protein sequence ID" value="KAK3290518.1"/>
    <property type="molecule type" value="Genomic_DNA"/>
</dbReference>
<feature type="compositionally biased region" description="Basic and acidic residues" evidence="1">
    <location>
        <begin position="295"/>
        <end position="316"/>
    </location>
</feature>
<evidence type="ECO:0000256" key="1">
    <source>
        <dbReference type="SAM" id="MobiDB-lite"/>
    </source>
</evidence>
<feature type="compositionally biased region" description="Basic and acidic residues" evidence="1">
    <location>
        <begin position="237"/>
        <end position="250"/>
    </location>
</feature>
<dbReference type="GeneID" id="87841887"/>
<sequence>MISRQSGPGLWCRVSGKQHQSAGQFCAHRSYSTPLHLQPQYRPLIPLCSMGCGGSKEEATEQHHGSLAGARPSRKPAEDSDTLSDLSVRPVLRSSQPGHTRPPTRRTTAQVSKPKQPDGRVNSANPSTSFQYVSPQGNISLKRVEHIVAKSPAPPAKPLKGMRYPKRYWNGEGPADNRTQNFSDWEIRQTQDPADGRSTETYEYPIKTLVQKPPFRSEFNFAKKPATLKQCIPIPPPDRRGYKERWERPPNEPGAIRAVVNKDQQLVGAMYHPEGDTHGFLSARLEPLDGTGRGEVARYNDRQQTGRDTWPKRGPD</sequence>
<dbReference type="Gene3D" id="3.10.450.30">
    <property type="entry name" value="Microbial ribonucleases"/>
    <property type="match status" value="1"/>
</dbReference>
<accession>A0AAE0H5X6</accession>
<reference evidence="2" key="1">
    <citation type="journal article" date="2023" name="Mol. Phylogenet. Evol.">
        <title>Genome-scale phylogeny and comparative genomics of the fungal order Sordariales.</title>
        <authorList>
            <person name="Hensen N."/>
            <person name="Bonometti L."/>
            <person name="Westerberg I."/>
            <person name="Brannstrom I.O."/>
            <person name="Guillou S."/>
            <person name="Cros-Aarteil S."/>
            <person name="Calhoun S."/>
            <person name="Haridas S."/>
            <person name="Kuo A."/>
            <person name="Mondo S."/>
            <person name="Pangilinan J."/>
            <person name="Riley R."/>
            <person name="LaButti K."/>
            <person name="Andreopoulos B."/>
            <person name="Lipzen A."/>
            <person name="Chen C."/>
            <person name="Yan M."/>
            <person name="Daum C."/>
            <person name="Ng V."/>
            <person name="Clum A."/>
            <person name="Steindorff A."/>
            <person name="Ohm R.A."/>
            <person name="Martin F."/>
            <person name="Silar P."/>
            <person name="Natvig D.O."/>
            <person name="Lalanne C."/>
            <person name="Gautier V."/>
            <person name="Ament-Velasquez S.L."/>
            <person name="Kruys A."/>
            <person name="Hutchinson M.I."/>
            <person name="Powell A.J."/>
            <person name="Barry K."/>
            <person name="Miller A.N."/>
            <person name="Grigoriev I.V."/>
            <person name="Debuchy R."/>
            <person name="Gladieux P."/>
            <person name="Hiltunen Thoren M."/>
            <person name="Johannesson H."/>
        </authorList>
    </citation>
    <scope>NUCLEOTIDE SEQUENCE</scope>
    <source>
        <strain evidence="2">CBS 168.71</strain>
    </source>
</reference>
<gene>
    <name evidence="2" type="ORF">B0H64DRAFT_412708</name>
</gene>
<organism evidence="2 3">
    <name type="scientific">Chaetomium fimeti</name>
    <dbReference type="NCBI Taxonomy" id="1854472"/>
    <lineage>
        <taxon>Eukaryota</taxon>
        <taxon>Fungi</taxon>
        <taxon>Dikarya</taxon>
        <taxon>Ascomycota</taxon>
        <taxon>Pezizomycotina</taxon>
        <taxon>Sordariomycetes</taxon>
        <taxon>Sordariomycetidae</taxon>
        <taxon>Sordariales</taxon>
        <taxon>Chaetomiaceae</taxon>
        <taxon>Chaetomium</taxon>
    </lineage>
</organism>
<dbReference type="Proteomes" id="UP001278766">
    <property type="component" value="Unassembled WGS sequence"/>
</dbReference>
<dbReference type="RefSeq" id="XP_062654032.1">
    <property type="nucleotide sequence ID" value="XM_062804939.1"/>
</dbReference>